<name>A0A6B8VRI9_9CORY</name>
<feature type="transmembrane region" description="Helical" evidence="7">
    <location>
        <begin position="307"/>
        <end position="337"/>
    </location>
</feature>
<feature type="transmembrane region" description="Helical" evidence="7">
    <location>
        <begin position="349"/>
        <end position="373"/>
    </location>
</feature>
<dbReference type="InterPro" id="IPR050250">
    <property type="entry name" value="Macrolide_Exporter_MacB"/>
</dbReference>
<feature type="transmembrane region" description="Helical" evidence="7">
    <location>
        <begin position="779"/>
        <end position="804"/>
    </location>
</feature>
<evidence type="ECO:0000256" key="7">
    <source>
        <dbReference type="SAM" id="Phobius"/>
    </source>
</evidence>
<keyword evidence="4 7" id="KW-1133">Transmembrane helix</keyword>
<dbReference type="KEGG" id="cok:COCCU_03925"/>
<organism evidence="9 10">
    <name type="scientific">Corynebacterium occultum</name>
    <dbReference type="NCBI Taxonomy" id="2675219"/>
    <lineage>
        <taxon>Bacteria</taxon>
        <taxon>Bacillati</taxon>
        <taxon>Actinomycetota</taxon>
        <taxon>Actinomycetes</taxon>
        <taxon>Mycobacteriales</taxon>
        <taxon>Corynebacteriaceae</taxon>
        <taxon>Corynebacterium</taxon>
    </lineage>
</organism>
<evidence type="ECO:0000256" key="6">
    <source>
        <dbReference type="ARBA" id="ARBA00038076"/>
    </source>
</evidence>
<dbReference type="Proteomes" id="UP000424462">
    <property type="component" value="Chromosome"/>
</dbReference>
<dbReference type="RefSeq" id="WP_156230312.1">
    <property type="nucleotide sequence ID" value="NZ_CP046455.1"/>
</dbReference>
<sequence length="863" mass="92123">MSTLRAATRPTRRDVRQNLWQSLAAILLVALPVIFFSAVFLSNSSTFAAQSLAETRTTVTYGGGTCTQSVAGYTANCSGDGVAPADTTQQELLTAALPEGFRAQLQVQNYLQVSHGERSEWLTISQVTPEVDRAPARGEILLPRSLSERLQVEVGDTLILDAASGEISLRIGGFTPSQSALVVEPTLLDSATFGSAEEGTMQWGVTGPRNVTWEDVELLNAAGFVVYSQDVVENPPPPGTALEDDSMYVGNPFSNAVAVTLTLIGVLVIAFLVLVVISPVFTISVGRQSRIFALMASQGATPWHIRWAVLVYGLFAGVAGAGLGLVVGALGFVLWWLQRYPEWPIVVPWWELAAIWGFAVVAATVAAFLPAVVASRASIIAGAHGAAPDRMMRWRPWMLLGPVLLSLGLVLLLSSQLLSRGVPYFLLGVRELLIGFSVLAGVIGAALCAPTVVWVLGRIRNPLALRLAGRDLRRQSLRSIPAVAAIAAVVTIGTVVIVSQETSARFYAHQAAEAYQPGSIFIQGAGGLSQAVSALEQVVDIRAYEELHGLSLGDDFSSYTSLVDVPADRVREECDELEPESTACQRMWANNFVPGPAAQLGAVALIPAPTLLETFNTPVELPEGAVMLVPGDVSATEATFEIVNQGSFGKETLGESVTLPLAAVLPTGLEEWLPTAAAFEQFAVDQELVGAVVIAERNLTQRELREVNAELEATGTWVHSPVATPDFWDSDLWFRAVLGMIVLLIAALVLLLSVARTRRQNTLLAAVGAPPQLLKTVNAYFGGLITLAGSLLGLLLGHVGVLLASSRREVDPVSGILLDPGRMQHVQPDWQLLLVLLIIVPAGATVLGWYLSPRSRLGEYRTS</sequence>
<reference evidence="9 10" key="1">
    <citation type="submission" date="2019-11" db="EMBL/GenBank/DDBJ databases">
        <title>Complete genome sequence of Corynebacterium kalinowskii 1959, a novel Corynebacterium species isolated from soil of a small paddock in Vilsendorf, Germany.</title>
        <authorList>
            <person name="Schaffert L."/>
            <person name="Ruwe M."/>
            <person name="Milse J."/>
            <person name="Hanuschka K."/>
            <person name="Ortseifen V."/>
            <person name="Droste J."/>
            <person name="Brandt D."/>
            <person name="Schlueter L."/>
            <person name="Kutter Y."/>
            <person name="Vinke S."/>
            <person name="Viehoefer P."/>
            <person name="Jacob L."/>
            <person name="Luebke N.-C."/>
            <person name="Schulte-Berndt E."/>
            <person name="Hain C."/>
            <person name="Linder M."/>
            <person name="Schmidt P."/>
            <person name="Wollenschlaeger L."/>
            <person name="Luttermann T."/>
            <person name="Thieme E."/>
            <person name="Hassa J."/>
            <person name="Haak M."/>
            <person name="Wittchen M."/>
            <person name="Mentz A."/>
            <person name="Persicke M."/>
            <person name="Busche T."/>
            <person name="Ruckert C."/>
        </authorList>
    </citation>
    <scope>NUCLEOTIDE SEQUENCE [LARGE SCALE GENOMIC DNA]</scope>
    <source>
        <strain evidence="9 10">2039</strain>
    </source>
</reference>
<evidence type="ECO:0000256" key="5">
    <source>
        <dbReference type="ARBA" id="ARBA00023136"/>
    </source>
</evidence>
<accession>A0A6B8VRI9</accession>
<gene>
    <name evidence="9" type="ORF">COCCU_03925</name>
</gene>
<dbReference type="EMBL" id="CP046455">
    <property type="protein sequence ID" value="QGU06733.1"/>
    <property type="molecule type" value="Genomic_DNA"/>
</dbReference>
<evidence type="ECO:0000256" key="2">
    <source>
        <dbReference type="ARBA" id="ARBA00022475"/>
    </source>
</evidence>
<dbReference type="GO" id="GO:0005886">
    <property type="term" value="C:plasma membrane"/>
    <property type="evidence" value="ECO:0007669"/>
    <property type="project" value="UniProtKB-SubCell"/>
</dbReference>
<proteinExistence type="inferred from homology"/>
<feature type="transmembrane region" description="Helical" evidence="7">
    <location>
        <begin position="732"/>
        <end position="754"/>
    </location>
</feature>
<feature type="transmembrane region" description="Helical" evidence="7">
    <location>
        <begin position="256"/>
        <end position="286"/>
    </location>
</feature>
<feature type="domain" description="ABC3 transporter permease C-terminal" evidence="8">
    <location>
        <begin position="265"/>
        <end position="378"/>
    </location>
</feature>
<dbReference type="PANTHER" id="PTHR30572:SF4">
    <property type="entry name" value="ABC TRANSPORTER PERMEASE YTRF"/>
    <property type="match status" value="1"/>
</dbReference>
<protein>
    <submittedName>
        <fullName evidence="9">FtsX-like permease family protein</fullName>
    </submittedName>
</protein>
<evidence type="ECO:0000259" key="8">
    <source>
        <dbReference type="Pfam" id="PF02687"/>
    </source>
</evidence>
<keyword evidence="2" id="KW-1003">Cell membrane</keyword>
<comment type="similarity">
    <text evidence="6">Belongs to the ABC-4 integral membrane protein family.</text>
</comment>
<feature type="transmembrane region" description="Helical" evidence="7">
    <location>
        <begin position="477"/>
        <end position="498"/>
    </location>
</feature>
<dbReference type="InterPro" id="IPR003838">
    <property type="entry name" value="ABC3_permease_C"/>
</dbReference>
<evidence type="ECO:0000313" key="10">
    <source>
        <dbReference type="Proteomes" id="UP000424462"/>
    </source>
</evidence>
<feature type="transmembrane region" description="Helical" evidence="7">
    <location>
        <begin position="433"/>
        <end position="456"/>
    </location>
</feature>
<evidence type="ECO:0000256" key="3">
    <source>
        <dbReference type="ARBA" id="ARBA00022692"/>
    </source>
</evidence>
<keyword evidence="5 7" id="KW-0472">Membrane</keyword>
<feature type="transmembrane region" description="Helical" evidence="7">
    <location>
        <begin position="394"/>
        <end position="413"/>
    </location>
</feature>
<dbReference type="PANTHER" id="PTHR30572">
    <property type="entry name" value="MEMBRANE COMPONENT OF TRANSPORTER-RELATED"/>
    <property type="match status" value="1"/>
</dbReference>
<keyword evidence="10" id="KW-1185">Reference proteome</keyword>
<evidence type="ECO:0000256" key="4">
    <source>
        <dbReference type="ARBA" id="ARBA00022989"/>
    </source>
</evidence>
<comment type="subcellular location">
    <subcellularLocation>
        <location evidence="1">Cell membrane</location>
        <topology evidence="1">Multi-pass membrane protein</topology>
    </subcellularLocation>
</comment>
<dbReference type="Pfam" id="PF02687">
    <property type="entry name" value="FtsX"/>
    <property type="match status" value="1"/>
</dbReference>
<dbReference type="GO" id="GO:0022857">
    <property type="term" value="F:transmembrane transporter activity"/>
    <property type="evidence" value="ECO:0007669"/>
    <property type="project" value="TreeGrafter"/>
</dbReference>
<evidence type="ECO:0000256" key="1">
    <source>
        <dbReference type="ARBA" id="ARBA00004651"/>
    </source>
</evidence>
<feature type="transmembrane region" description="Helical" evidence="7">
    <location>
        <begin position="20"/>
        <end position="41"/>
    </location>
</feature>
<dbReference type="AlphaFoldDB" id="A0A6B8VRI9"/>
<feature type="transmembrane region" description="Helical" evidence="7">
    <location>
        <begin position="830"/>
        <end position="851"/>
    </location>
</feature>
<evidence type="ECO:0000313" key="9">
    <source>
        <dbReference type="EMBL" id="QGU06733.1"/>
    </source>
</evidence>
<keyword evidence="3 7" id="KW-0812">Transmembrane</keyword>